<evidence type="ECO:0000256" key="4">
    <source>
        <dbReference type="ARBA" id="ARBA00023136"/>
    </source>
</evidence>
<feature type="region of interest" description="Disordered" evidence="5">
    <location>
        <begin position="864"/>
        <end position="900"/>
    </location>
</feature>
<feature type="compositionally biased region" description="Polar residues" evidence="5">
    <location>
        <begin position="672"/>
        <end position="683"/>
    </location>
</feature>
<feature type="region of interest" description="Disordered" evidence="5">
    <location>
        <begin position="490"/>
        <end position="514"/>
    </location>
</feature>
<protein>
    <recommendedName>
        <fullName evidence="8">TM7S3/TM198-like domain-containing protein</fullName>
    </recommendedName>
</protein>
<evidence type="ECO:0000256" key="6">
    <source>
        <dbReference type="SAM" id="Phobius"/>
    </source>
</evidence>
<comment type="subcellular location">
    <subcellularLocation>
        <location evidence="1">Membrane</location>
        <topology evidence="1">Multi-pass membrane protein</topology>
    </subcellularLocation>
</comment>
<evidence type="ECO:0000256" key="1">
    <source>
        <dbReference type="ARBA" id="ARBA00004141"/>
    </source>
</evidence>
<feature type="transmembrane region" description="Helical" evidence="6">
    <location>
        <begin position="280"/>
        <end position="298"/>
    </location>
</feature>
<feature type="compositionally biased region" description="Basic and acidic residues" evidence="5">
    <location>
        <begin position="686"/>
        <end position="695"/>
    </location>
</feature>
<feature type="transmembrane region" description="Helical" evidence="6">
    <location>
        <begin position="172"/>
        <end position="192"/>
    </location>
</feature>
<evidence type="ECO:0000259" key="8">
    <source>
        <dbReference type="Pfam" id="PF13886"/>
    </source>
</evidence>
<accession>A0A0E0SG92</accession>
<feature type="region of interest" description="Disordered" evidence="5">
    <location>
        <begin position="1078"/>
        <end position="1098"/>
    </location>
</feature>
<reference evidence="9" key="2">
    <citation type="journal article" date="2010" name="Nature">
        <title>Comparative genomics reveals mobile pathogenicity chromosomes in Fusarium.</title>
        <authorList>
            <person name="Ma L.J."/>
            <person name="van der Does H.C."/>
            <person name="Borkovich K.A."/>
            <person name="Coleman J.J."/>
            <person name="Daboussi M.J."/>
            <person name="Di Pietro A."/>
            <person name="Dufresne M."/>
            <person name="Freitag M."/>
            <person name="Grabherr M."/>
            <person name="Henrissat B."/>
            <person name="Houterman P.M."/>
            <person name="Kang S."/>
            <person name="Shim W.B."/>
            <person name="Woloshuk C."/>
            <person name="Xie X."/>
            <person name="Xu J.R."/>
            <person name="Antoniw J."/>
            <person name="Baker S.E."/>
            <person name="Bluhm B.H."/>
            <person name="Breakspear A."/>
            <person name="Brown D.W."/>
            <person name="Butchko R.A."/>
            <person name="Chapman S."/>
            <person name="Coulson R."/>
            <person name="Coutinho P.M."/>
            <person name="Danchin E.G."/>
            <person name="Diener A."/>
            <person name="Gale L.R."/>
            <person name="Gardiner D.M."/>
            <person name="Goff S."/>
            <person name="Hammond-Kosack K.E."/>
            <person name="Hilburn K."/>
            <person name="Hua-Van A."/>
            <person name="Jonkers W."/>
            <person name="Kazan K."/>
            <person name="Kodira C.D."/>
            <person name="Koehrsen M."/>
            <person name="Kumar L."/>
            <person name="Lee Y.H."/>
            <person name="Li L."/>
            <person name="Manners J.M."/>
            <person name="Miranda-Saavedra D."/>
            <person name="Mukherjee M."/>
            <person name="Park G."/>
            <person name="Park J."/>
            <person name="Park S.Y."/>
            <person name="Proctor R.H."/>
            <person name="Regev A."/>
            <person name="Ruiz-Roldan M.C."/>
            <person name="Sain D."/>
            <person name="Sakthikumar S."/>
            <person name="Sykes S."/>
            <person name="Schwartz D.C."/>
            <person name="Turgeon B.G."/>
            <person name="Wapinski I."/>
            <person name="Yoder O."/>
            <person name="Young S."/>
            <person name="Zeng Q."/>
            <person name="Zhou S."/>
            <person name="Galagan J."/>
            <person name="Cuomo C.A."/>
            <person name="Kistler H.C."/>
            <person name="Rep M."/>
        </authorList>
    </citation>
    <scope>GENOME REANNOTATION</scope>
    <source>
        <strain evidence="9">PH-1 / ATCC MYA-4620 / FGSC 9075 / NRRL 31084</strain>
    </source>
</reference>
<reference evidence="9" key="1">
    <citation type="journal article" date="2007" name="Science">
        <title>The Fusarium graminearum genome reveals a link between localized polymorphism and pathogen specialization.</title>
        <authorList>
            <person name="Cuomo C.A."/>
            <person name="Gueldener U."/>
            <person name="Xu J.-R."/>
            <person name="Trail F."/>
            <person name="Turgeon B.G."/>
            <person name="Di Pietro A."/>
            <person name="Walton J.D."/>
            <person name="Ma L.-J."/>
            <person name="Baker S.E."/>
            <person name="Rep M."/>
            <person name="Adam G."/>
            <person name="Antoniw J."/>
            <person name="Baldwin T."/>
            <person name="Calvo S.E."/>
            <person name="Chang Y.-L."/>
            <person name="DeCaprio D."/>
            <person name="Gale L.R."/>
            <person name="Gnerre S."/>
            <person name="Goswami R.S."/>
            <person name="Hammond-Kosack K."/>
            <person name="Harris L.J."/>
            <person name="Hilburn K."/>
            <person name="Kennell J.C."/>
            <person name="Kroken S."/>
            <person name="Magnuson J.K."/>
            <person name="Mannhaupt G."/>
            <person name="Mauceli E.W."/>
            <person name="Mewes H.-W."/>
            <person name="Mitterbauer R."/>
            <person name="Muehlbauer G."/>
            <person name="Muensterkoetter M."/>
            <person name="Nelson D."/>
            <person name="O'Donnell K."/>
            <person name="Ouellet T."/>
            <person name="Qi W."/>
            <person name="Quesneville H."/>
            <person name="Roncero M.I.G."/>
            <person name="Seong K.-Y."/>
            <person name="Tetko I.V."/>
            <person name="Urban M."/>
            <person name="Waalwijk C."/>
            <person name="Ward T.J."/>
            <person name="Yao J."/>
            <person name="Birren B.W."/>
            <person name="Kistler H.C."/>
        </authorList>
    </citation>
    <scope>NUCLEOTIDE SEQUENCE [LARGE SCALE GENOMIC DNA]</scope>
    <source>
        <strain evidence="9">PH-1 / ATCC MYA-4620 / FGSC 9075 / NRRL 31084</strain>
    </source>
</reference>
<evidence type="ECO:0000256" key="2">
    <source>
        <dbReference type="ARBA" id="ARBA00022692"/>
    </source>
</evidence>
<feature type="region of interest" description="Disordered" evidence="5">
    <location>
        <begin position="592"/>
        <end position="727"/>
    </location>
</feature>
<feature type="transmembrane region" description="Helical" evidence="6">
    <location>
        <begin position="204"/>
        <end position="222"/>
    </location>
</feature>
<dbReference type="EMBL" id="HG970335">
    <property type="status" value="NOT_ANNOTATED_CDS"/>
    <property type="molecule type" value="Genomic_DNA"/>
</dbReference>
<feature type="compositionally biased region" description="Polar residues" evidence="5">
    <location>
        <begin position="503"/>
        <end position="514"/>
    </location>
</feature>
<feature type="compositionally biased region" description="Polar residues" evidence="5">
    <location>
        <begin position="874"/>
        <end position="900"/>
    </location>
</feature>
<organism evidence="9">
    <name type="scientific">Gibberella zeae (strain ATCC MYA-4620 / CBS 123657 / FGSC 9075 / NRRL 31084 / PH-1)</name>
    <name type="common">Wheat head blight fungus</name>
    <name type="synonym">Fusarium graminearum</name>
    <dbReference type="NCBI Taxonomy" id="229533"/>
    <lineage>
        <taxon>Eukaryota</taxon>
        <taxon>Fungi</taxon>
        <taxon>Dikarya</taxon>
        <taxon>Ascomycota</taxon>
        <taxon>Pezizomycotina</taxon>
        <taxon>Sordariomycetes</taxon>
        <taxon>Hypocreomycetidae</taxon>
        <taxon>Hypocreales</taxon>
        <taxon>Nectriaceae</taxon>
        <taxon>Fusarium</taxon>
    </lineage>
</organism>
<name>A0A098DUC3_GIBZE</name>
<feature type="region of interest" description="Disordered" evidence="5">
    <location>
        <begin position="556"/>
        <end position="575"/>
    </location>
</feature>
<dbReference type="AlphaFoldDB" id="A0A098DUC3"/>
<feature type="compositionally biased region" description="Low complexity" evidence="5">
    <location>
        <begin position="55"/>
        <end position="75"/>
    </location>
</feature>
<evidence type="ECO:0000256" key="7">
    <source>
        <dbReference type="SAM" id="SignalP"/>
    </source>
</evidence>
<dbReference type="PANTHER" id="PTHR39469">
    <property type="entry name" value="CHROMOSOME 1, WHOLE GENOME SHOTGUN SEQUENCE"/>
    <property type="match status" value="1"/>
</dbReference>
<accession>A0A098DUC3</accession>
<feature type="transmembrane region" description="Helical" evidence="6">
    <location>
        <begin position="229"/>
        <end position="248"/>
    </location>
</feature>
<feature type="region of interest" description="Disordered" evidence="5">
    <location>
        <begin position="403"/>
        <end position="439"/>
    </location>
</feature>
<feature type="region of interest" description="Disordered" evidence="5">
    <location>
        <begin position="368"/>
        <end position="391"/>
    </location>
</feature>
<feature type="compositionally biased region" description="Polar residues" evidence="5">
    <location>
        <begin position="828"/>
        <end position="837"/>
    </location>
</feature>
<keyword evidence="7" id="KW-0732">Signal</keyword>
<feature type="region of interest" description="Disordered" evidence="5">
    <location>
        <begin position="776"/>
        <end position="847"/>
    </location>
</feature>
<dbReference type="GO" id="GO:0016020">
    <property type="term" value="C:membrane"/>
    <property type="evidence" value="ECO:0007669"/>
    <property type="project" value="UniProtKB-SubCell"/>
</dbReference>
<keyword evidence="4 6" id="KW-0472">Membrane</keyword>
<dbReference type="EnsemblFungi" id="CEF85455">
    <property type="protein sequence ID" value="CEF85455"/>
    <property type="gene ID" value="FGRRES_13106_16799_M"/>
</dbReference>
<feature type="compositionally biased region" description="Basic and acidic residues" evidence="5">
    <location>
        <begin position="661"/>
        <end position="671"/>
    </location>
</feature>
<feature type="transmembrane region" description="Helical" evidence="6">
    <location>
        <begin position="254"/>
        <end position="273"/>
    </location>
</feature>
<evidence type="ECO:0000256" key="5">
    <source>
        <dbReference type="SAM" id="MobiDB-lite"/>
    </source>
</evidence>
<feature type="compositionally biased region" description="Polar residues" evidence="5">
    <location>
        <begin position="409"/>
        <end position="421"/>
    </location>
</feature>
<sequence length="1126" mass="121939">MATFSPSHFNTMLAPWSRLWTLLCLLLVVQLVSGDVFRIAPRVDDDEPQKTTAIESGSTSTRAHSSTTETTAASGKKTESSEPTNSQSKSEITSVTVTESEKSESSDPTSTSTDGPFQSGLDDSSYYNATIPAGQLPIEPRLTPGWGVAGIIMLLTGVAYALVGIKNRMIHTFFSTAFAASLCVTVLIVYVMKSEVSDALQGGYVVAVVISGCILGAASMFFREITESLGCALGGFCISMWLLCLVPGGLLGPVVSKAIFISCFTVGGFAFYFSHYTRDWALILMISFSGATVTVLGIDSFSRAGLKEFWAYVWELNDELFPLGAHTYPVTKGIRVETAAIVIICLFGIISQIKLWKLVREKREKKAEEAAEGERNLREEEEQVGRNIEEANARERRQWERIYGDGDAESSTVSHTSNDGETPNEKNNRISQTDSLKRQSASIVEVIEMTDMPDSEQFKKQPTTTVNLMSSEHNEDGRVTVHVASDDITPSTTDSVNHDVAGNNLQTSAPESRRISTQSSVARSVAPPVIPLPFTIPVANDDNDALTNDDRSSVATFADEDENGPHTPSHRRSLAKRLSRLSRGSMELLGNMSHRSSRVLGEPQEHQHGESSDGLVIPQKQPRDDDGSVAATIDDESVSGDDKSHATQGMRKSIQINAELSGKDSDDKRNTLEVQQDSSSANGATKPDESKRLEEDAAEGMSKSKSVTSGSSARVSLTKDRLPRSLSKVALSYRTNEWAKHLSSAEAPELDEIHIAAPRSPAASTVETPVPVHMEELQKSSNEGTPVPAITRSDSRASSASHTAPRRGSKQHVPAALALLTGEGQHRSPGTTPTSANMPRLSSGGLRMTSGVISSIAEEQAVSNPMLSGPSGETMGSQTLNIPGTAEGQRSSTPGIVSYSSPQTLLGQREMYLRNKSAGNLLASSSEANLPPRHRASSDAGSLHNYPIYAAATGVDVDDLPLSKRKELIRQSSLSPSNSTPSLQRLSGSSNFNSFNTSEALLNSHQPQRVSTLPTSAARENALANFRQSVQQELRSGTPVISTSGRETPFTPSSLLASREVEVQRNVDMSRNILLSQKQAEAQRRETQQREKEWADKAFDERMRNGDLLDVHREAMRKLQKNAREK</sequence>
<keyword evidence="3 6" id="KW-1133">Transmembrane helix</keyword>
<proteinExistence type="predicted"/>
<feature type="transmembrane region" description="Helical" evidence="6">
    <location>
        <begin position="145"/>
        <end position="165"/>
    </location>
</feature>
<dbReference type="Pfam" id="PF13886">
    <property type="entry name" value="TM7S3_TM198"/>
    <property type="match status" value="1"/>
</dbReference>
<feature type="compositionally biased region" description="Low complexity" evidence="5">
    <location>
        <begin position="972"/>
        <end position="990"/>
    </location>
</feature>
<feature type="compositionally biased region" description="Polar residues" evidence="5">
    <location>
        <begin position="429"/>
        <end position="439"/>
    </location>
</feature>
<dbReference type="InterPro" id="IPR025256">
    <property type="entry name" value="TM7S3/TM198-like_dom"/>
</dbReference>
<feature type="domain" description="TM7S3/TM198-like" evidence="8">
    <location>
        <begin position="150"/>
        <end position="353"/>
    </location>
</feature>
<feature type="compositionally biased region" description="Basic and acidic residues" evidence="5">
    <location>
        <begin position="1081"/>
        <end position="1098"/>
    </location>
</feature>
<feature type="chain" id="PRO_5009750602" description="TM7S3/TM198-like domain-containing protein" evidence="7">
    <location>
        <begin position="35"/>
        <end position="1126"/>
    </location>
</feature>
<feature type="region of interest" description="Disordered" evidence="5">
    <location>
        <begin position="970"/>
        <end position="990"/>
    </location>
</feature>
<reference evidence="9" key="3">
    <citation type="submission" date="2017-01" db="UniProtKB">
        <authorList>
            <consortium name="EnsemblFungi"/>
        </authorList>
    </citation>
    <scope>IDENTIFICATION</scope>
    <source>
        <strain evidence="9">PH-1 / ATCC MYA-4620 / FGSC 9075 / NRRL 31084</strain>
    </source>
</reference>
<feature type="compositionally biased region" description="Low complexity" evidence="5">
    <location>
        <begin position="703"/>
        <end position="716"/>
    </location>
</feature>
<keyword evidence="2 6" id="KW-0812">Transmembrane</keyword>
<feature type="region of interest" description="Disordered" evidence="5">
    <location>
        <begin position="48"/>
        <end position="118"/>
    </location>
</feature>
<feature type="signal peptide" evidence="7">
    <location>
        <begin position="1"/>
        <end position="34"/>
    </location>
</feature>
<evidence type="ECO:0000313" key="9">
    <source>
        <dbReference type="EnsemblFungi" id="CEF85455"/>
    </source>
</evidence>
<evidence type="ECO:0000256" key="3">
    <source>
        <dbReference type="ARBA" id="ARBA00022989"/>
    </source>
</evidence>
<dbReference type="PANTHER" id="PTHR39469:SF1">
    <property type="entry name" value="DUF4203 DOMAIN-CONTAINING PROTEIN"/>
    <property type="match status" value="1"/>
</dbReference>
<feature type="compositionally biased region" description="Low complexity" evidence="5">
    <location>
        <begin position="88"/>
        <end position="98"/>
    </location>
</feature>